<keyword evidence="2 4" id="KW-0689">Ribosomal protein</keyword>
<dbReference type="Gene3D" id="3.100.10.10">
    <property type="match status" value="1"/>
</dbReference>
<dbReference type="HAMAP" id="MF_00329">
    <property type="entry name" value="Ribosomal_eL18"/>
    <property type="match status" value="1"/>
</dbReference>
<name>A0A8T8K7D4_9EURY</name>
<evidence type="ECO:0000256" key="1">
    <source>
        <dbReference type="ARBA" id="ARBA00006815"/>
    </source>
</evidence>
<evidence type="ECO:0000313" key="7">
    <source>
        <dbReference type="Proteomes" id="UP000681041"/>
    </source>
</evidence>
<dbReference type="Proteomes" id="UP000681041">
    <property type="component" value="Chromosome"/>
</dbReference>
<evidence type="ECO:0000256" key="3">
    <source>
        <dbReference type="ARBA" id="ARBA00023274"/>
    </source>
</evidence>
<protein>
    <recommendedName>
        <fullName evidence="4">Large ribosomal subunit protein eL18</fullName>
    </recommendedName>
</protein>
<dbReference type="KEGG" id="meme:HYG87_09305"/>
<dbReference type="InterPro" id="IPR021131">
    <property type="entry name" value="Ribosomal_uL15/eL18"/>
</dbReference>
<dbReference type="GO" id="GO:0003723">
    <property type="term" value="F:RNA binding"/>
    <property type="evidence" value="ECO:0007669"/>
    <property type="project" value="TreeGrafter"/>
</dbReference>
<dbReference type="AlphaFoldDB" id="A0A8T8K7D4"/>
<proteinExistence type="inferred from homology"/>
<gene>
    <name evidence="4" type="primary">rpl18e</name>
    <name evidence="6" type="ORF">HYG87_09305</name>
</gene>
<keyword evidence="7" id="KW-1185">Reference proteome</keyword>
<dbReference type="InterPro" id="IPR000039">
    <property type="entry name" value="Ribosomal_eL18"/>
</dbReference>
<dbReference type="SUPFAM" id="SSF52080">
    <property type="entry name" value="Ribosomal proteins L15p and L18e"/>
    <property type="match status" value="1"/>
</dbReference>
<dbReference type="PANTHER" id="PTHR10934:SF2">
    <property type="entry name" value="LARGE RIBOSOMAL SUBUNIT PROTEIN EL18"/>
    <property type="match status" value="1"/>
</dbReference>
<dbReference type="Pfam" id="PF00828">
    <property type="entry name" value="Ribosomal_L27A"/>
    <property type="match status" value="1"/>
</dbReference>
<organism evidence="6 7">
    <name type="scientific">Methanobacterium alkalithermotolerans</name>
    <dbReference type="NCBI Taxonomy" id="2731220"/>
    <lineage>
        <taxon>Archaea</taxon>
        <taxon>Methanobacteriati</taxon>
        <taxon>Methanobacteriota</taxon>
        <taxon>Methanomada group</taxon>
        <taxon>Methanobacteria</taxon>
        <taxon>Methanobacteriales</taxon>
        <taxon>Methanobacteriaceae</taxon>
        <taxon>Methanobacterium</taxon>
    </lineage>
</organism>
<dbReference type="InterPro" id="IPR036227">
    <property type="entry name" value="Ribosomal_uL15/eL18_sf"/>
</dbReference>
<feature type="domain" description="Large ribosomal subunit protein uL15/eL18" evidence="5">
    <location>
        <begin position="34"/>
        <end position="101"/>
    </location>
</feature>
<dbReference type="GeneID" id="64820960"/>
<dbReference type="GO" id="GO:0022625">
    <property type="term" value="C:cytosolic large ribosomal subunit"/>
    <property type="evidence" value="ECO:0007669"/>
    <property type="project" value="TreeGrafter"/>
</dbReference>
<dbReference type="NCBIfam" id="NF003079">
    <property type="entry name" value="PRK04005.1"/>
    <property type="match status" value="1"/>
</dbReference>
<dbReference type="PROSITE" id="PS00475">
    <property type="entry name" value="RIBOSOMAL_L15"/>
    <property type="match status" value="1"/>
</dbReference>
<dbReference type="EMBL" id="CP058560">
    <property type="protein sequence ID" value="QUH23937.1"/>
    <property type="molecule type" value="Genomic_DNA"/>
</dbReference>
<dbReference type="InterPro" id="IPR001196">
    <property type="entry name" value="Ribosomal_uL15_CS"/>
</dbReference>
<evidence type="ECO:0000256" key="4">
    <source>
        <dbReference type="HAMAP-Rule" id="MF_00329"/>
    </source>
</evidence>
<evidence type="ECO:0000313" key="6">
    <source>
        <dbReference type="EMBL" id="QUH23937.1"/>
    </source>
</evidence>
<dbReference type="GO" id="GO:0003735">
    <property type="term" value="F:structural constituent of ribosome"/>
    <property type="evidence" value="ECO:0007669"/>
    <property type="project" value="InterPro"/>
</dbReference>
<dbReference type="RefSeq" id="WP_211532894.1">
    <property type="nucleotide sequence ID" value="NZ_CP058560.1"/>
</dbReference>
<dbReference type="InterPro" id="IPR022947">
    <property type="entry name" value="Ribosomal_eL18_arc"/>
</dbReference>
<dbReference type="OrthoDB" id="11309at2157"/>
<keyword evidence="3 4" id="KW-0687">Ribonucleoprotein</keyword>
<comment type="similarity">
    <text evidence="1 4">Belongs to the eukaryotic ribosomal protein eL18 family.</text>
</comment>
<dbReference type="GO" id="GO:0006412">
    <property type="term" value="P:translation"/>
    <property type="evidence" value="ECO:0007669"/>
    <property type="project" value="UniProtKB-UniRule"/>
</dbReference>
<dbReference type="PANTHER" id="PTHR10934">
    <property type="entry name" value="60S RIBOSOMAL PROTEIN L18"/>
    <property type="match status" value="1"/>
</dbReference>
<evidence type="ECO:0000256" key="2">
    <source>
        <dbReference type="ARBA" id="ARBA00022980"/>
    </source>
</evidence>
<evidence type="ECO:0000259" key="5">
    <source>
        <dbReference type="Pfam" id="PF00828"/>
    </source>
</evidence>
<accession>A0A8T8K7D4</accession>
<reference evidence="6" key="1">
    <citation type="submission" date="2020-07" db="EMBL/GenBank/DDBJ databases">
        <title>Methanobacterium. sp. MethCan genome.</title>
        <authorList>
            <person name="Postec A."/>
            <person name="Quemeneur M."/>
        </authorList>
    </citation>
    <scope>NUCLEOTIDE SEQUENCE</scope>
    <source>
        <strain evidence="6">MethCAN</strain>
    </source>
</reference>
<sequence length="121" mass="13543">MVRKITKTNPNIIELIINLRKQSNQEQAAIWKDLAKRLERSNRRRAQVNLSKISRNSSVDETILIPGKVLGSGNLDHKVQVVALGFSKMAQEKIKEAGGECLDIATILEENPKGSNIRIIE</sequence>